<gene>
    <name evidence="2" type="ORF">J1N51_04650</name>
</gene>
<dbReference type="InterPro" id="IPR011528">
    <property type="entry name" value="NERD"/>
</dbReference>
<dbReference type="AlphaFoldDB" id="A0A975DCR3"/>
<sequence>MIIKEKIQIAARDPRVRAGQKQELDVAFYLRRAFKDHPLVFVLHDFKFSFNEETAQIDHLIIYPFGFILLESKSIEGEVTVNAQGEWTRSVRNSWKGIPSPIKQLELQEKLLREMLNQNKHKILPKFLFNLVQQSFGGREWHQLCVVSSTAIIDRSNIPKNISGRVVKSEFVVDAVTKTMNLPRFDSKVIQALKIDTRPDFSEEDLNSICSFLLESDLAQLPIASSQPNNNDQTATEKPIISCKQCGEDELLVPNSGRYGYYVKCQKCGTNTSMKLSCSTCNSQNTKVSKKATQYTLVCLDCSSQQIVMEAR</sequence>
<name>A0A975DCR3_9GAMM</name>
<dbReference type="SUPFAM" id="SSF75689">
    <property type="entry name" value="Zinc-binding domain of translation initiation factor 2 beta"/>
    <property type="match status" value="1"/>
</dbReference>
<evidence type="ECO:0000313" key="3">
    <source>
        <dbReference type="Proteomes" id="UP000682739"/>
    </source>
</evidence>
<dbReference type="KEGG" id="psym:J1N51_04650"/>
<accession>A0A975DCR3</accession>
<dbReference type="Proteomes" id="UP000682739">
    <property type="component" value="Chromosome"/>
</dbReference>
<dbReference type="PROSITE" id="PS50965">
    <property type="entry name" value="NERD"/>
    <property type="match status" value="1"/>
</dbReference>
<keyword evidence="3" id="KW-1185">Reference proteome</keyword>
<dbReference type="RefSeq" id="WP_208832811.1">
    <property type="nucleotide sequence ID" value="NZ_CP072110.1"/>
</dbReference>
<organism evidence="2 3">
    <name type="scientific">Psychrosphaera ytuae</name>
    <dbReference type="NCBI Taxonomy" id="2820710"/>
    <lineage>
        <taxon>Bacteria</taxon>
        <taxon>Pseudomonadati</taxon>
        <taxon>Pseudomonadota</taxon>
        <taxon>Gammaproteobacteria</taxon>
        <taxon>Alteromonadales</taxon>
        <taxon>Pseudoalteromonadaceae</taxon>
        <taxon>Psychrosphaera</taxon>
    </lineage>
</organism>
<reference evidence="2" key="1">
    <citation type="submission" date="2021-03" db="EMBL/GenBank/DDBJ databases">
        <title>Description of Psychrosphaera ytuae sp. nov. isolated from deep sea sediment of South China Sea.</title>
        <authorList>
            <person name="Zhang J."/>
            <person name="Xu X.-D."/>
        </authorList>
    </citation>
    <scope>NUCLEOTIDE SEQUENCE</scope>
    <source>
        <strain evidence="2">MTZ26</strain>
    </source>
</reference>
<feature type="domain" description="NERD" evidence="1">
    <location>
        <begin position="18"/>
        <end position="135"/>
    </location>
</feature>
<dbReference type="InterPro" id="IPR016190">
    <property type="entry name" value="Transl_init_fac_IF2/IF5_Zn-bd"/>
</dbReference>
<evidence type="ECO:0000259" key="1">
    <source>
        <dbReference type="PROSITE" id="PS50965"/>
    </source>
</evidence>
<evidence type="ECO:0000313" key="2">
    <source>
        <dbReference type="EMBL" id="QTH64757.1"/>
    </source>
</evidence>
<dbReference type="Pfam" id="PF08378">
    <property type="entry name" value="NERD"/>
    <property type="match status" value="1"/>
</dbReference>
<dbReference type="GO" id="GO:0003743">
    <property type="term" value="F:translation initiation factor activity"/>
    <property type="evidence" value="ECO:0007669"/>
    <property type="project" value="InterPro"/>
</dbReference>
<proteinExistence type="predicted"/>
<protein>
    <submittedName>
        <fullName evidence="2">NERD domain-containing protein</fullName>
    </submittedName>
</protein>
<dbReference type="EMBL" id="CP072110">
    <property type="protein sequence ID" value="QTH64757.1"/>
    <property type="molecule type" value="Genomic_DNA"/>
</dbReference>